<feature type="region of interest" description="Disordered" evidence="1">
    <location>
        <begin position="128"/>
        <end position="162"/>
    </location>
</feature>
<dbReference type="Proteomes" id="UP001236014">
    <property type="component" value="Chromosome"/>
</dbReference>
<dbReference type="InterPro" id="IPR000120">
    <property type="entry name" value="Amidase"/>
</dbReference>
<evidence type="ECO:0000313" key="3">
    <source>
        <dbReference type="EMBL" id="WIX75455.1"/>
    </source>
</evidence>
<protein>
    <submittedName>
        <fullName evidence="3">Amidase</fullName>
    </submittedName>
</protein>
<gene>
    <name evidence="3" type="ORF">QRX50_28530</name>
</gene>
<dbReference type="SUPFAM" id="SSF75304">
    <property type="entry name" value="Amidase signature (AS) enzymes"/>
    <property type="match status" value="1"/>
</dbReference>
<keyword evidence="4" id="KW-1185">Reference proteome</keyword>
<dbReference type="KEGG" id="acab:QRX50_28530"/>
<reference evidence="3 4" key="1">
    <citation type="submission" date="2023-06" db="EMBL/GenBank/DDBJ databases">
        <authorList>
            <person name="Oyuntsetseg B."/>
            <person name="Kim S.B."/>
        </authorList>
    </citation>
    <scope>NUCLEOTIDE SEQUENCE [LARGE SCALE GENOMIC DNA]</scope>
    <source>
        <strain evidence="3 4">2-15</strain>
    </source>
</reference>
<accession>A0A9Y2I7Z9</accession>
<feature type="compositionally biased region" description="Basic and acidic residues" evidence="1">
    <location>
        <begin position="134"/>
        <end position="149"/>
    </location>
</feature>
<dbReference type="Gene3D" id="3.90.1300.10">
    <property type="entry name" value="Amidase signature (AS) domain"/>
    <property type="match status" value="1"/>
</dbReference>
<dbReference type="EMBL" id="CP127294">
    <property type="protein sequence ID" value="WIX75455.1"/>
    <property type="molecule type" value="Genomic_DNA"/>
</dbReference>
<dbReference type="PANTHER" id="PTHR11895">
    <property type="entry name" value="TRANSAMIDASE"/>
    <property type="match status" value="1"/>
</dbReference>
<feature type="domain" description="Amidase" evidence="2">
    <location>
        <begin position="32"/>
        <end position="439"/>
    </location>
</feature>
<proteinExistence type="predicted"/>
<name>A0A9Y2I7Z9_9PSEU</name>
<feature type="compositionally biased region" description="Low complexity" evidence="1">
    <location>
        <begin position="153"/>
        <end position="162"/>
    </location>
</feature>
<dbReference type="Pfam" id="PF01425">
    <property type="entry name" value="Amidase"/>
    <property type="match status" value="1"/>
</dbReference>
<dbReference type="PANTHER" id="PTHR11895:SF151">
    <property type="entry name" value="GLUTAMYL-TRNA(GLN) AMIDOTRANSFERASE SUBUNIT A"/>
    <property type="match status" value="1"/>
</dbReference>
<dbReference type="AlphaFoldDB" id="A0A9Y2I7Z9"/>
<dbReference type="RefSeq" id="WP_285966226.1">
    <property type="nucleotide sequence ID" value="NZ_CP127294.1"/>
</dbReference>
<evidence type="ECO:0000259" key="2">
    <source>
        <dbReference type="Pfam" id="PF01425"/>
    </source>
</evidence>
<organism evidence="3 4">
    <name type="scientific">Amycolatopsis carbonis</name>
    <dbReference type="NCBI Taxonomy" id="715471"/>
    <lineage>
        <taxon>Bacteria</taxon>
        <taxon>Bacillati</taxon>
        <taxon>Actinomycetota</taxon>
        <taxon>Actinomycetes</taxon>
        <taxon>Pseudonocardiales</taxon>
        <taxon>Pseudonocardiaceae</taxon>
        <taxon>Amycolatopsis</taxon>
    </lineage>
</organism>
<sequence length="461" mass="48506">MTEPTKPANRLRGYVSHGEDLRSGRLSPRTYLEETLTRIDELDGTVAAFVVVNRAGARLAADESARRWAAGKPLSPIDGMPVAIKDIIETADMPTGQGSPLWEGTDGKRDSASVHALREAGAVIVGKTTTTELASKHPWHETTNPHDPSRTPGGSSSGTAAAVGAGMVPVGLGTQLLGSILRPSSFCGAVGFKPSVGAVNRSGSHDHFSQSCQGSIGATLADTWAVLRAIADRAGGDPGYGGLAGDVDFTRRTKPVKLAVLETAGWSATTEGARRAFAAVKQRLQEHGVKVLDRTQDDRVETVEKAVAEALRLTQAIVAWEGRWPLNTYADLDAAKLSLDARDRLKIAEAMTQQEYRELLDQRAAVRATYENTAADYDAVITLAACGAAPTGLGSTGDVAMNVTASLLGCPALTLPVLADEGLPLGLQVLGRTNRDAELFDVANWIAGDALGRPDLVGKVF</sequence>
<dbReference type="InterPro" id="IPR036928">
    <property type="entry name" value="AS_sf"/>
</dbReference>
<evidence type="ECO:0000313" key="4">
    <source>
        <dbReference type="Proteomes" id="UP001236014"/>
    </source>
</evidence>
<evidence type="ECO:0000256" key="1">
    <source>
        <dbReference type="SAM" id="MobiDB-lite"/>
    </source>
</evidence>
<dbReference type="GO" id="GO:0003824">
    <property type="term" value="F:catalytic activity"/>
    <property type="evidence" value="ECO:0007669"/>
    <property type="project" value="InterPro"/>
</dbReference>
<dbReference type="InterPro" id="IPR023631">
    <property type="entry name" value="Amidase_dom"/>
</dbReference>